<feature type="binding site" evidence="2">
    <location>
        <position position="60"/>
    </location>
    <ligand>
        <name>substrate</name>
    </ligand>
</feature>
<dbReference type="InterPro" id="IPR016188">
    <property type="entry name" value="PurM-like_N"/>
</dbReference>
<feature type="binding site" evidence="2">
    <location>
        <position position="81"/>
    </location>
    <ligand>
        <name>Mg(2+)</name>
        <dbReference type="ChEBI" id="CHEBI:18420"/>
        <label>2</label>
    </ligand>
</feature>
<feature type="binding site" evidence="2">
    <location>
        <position position="81"/>
    </location>
    <ligand>
        <name>Mg(2+)</name>
        <dbReference type="ChEBI" id="CHEBI:18420"/>
        <label>4</label>
    </ligand>
</feature>
<dbReference type="Gene3D" id="3.90.650.10">
    <property type="entry name" value="PurM-like C-terminal domain"/>
    <property type="match status" value="1"/>
</dbReference>
<feature type="domain" description="PurM-like C-terminal" evidence="4">
    <location>
        <begin position="159"/>
        <end position="313"/>
    </location>
</feature>
<comment type="function">
    <text evidence="2">Catalyzes the ATP-dependent phosphorylation of thiamine-monophosphate (TMP) to form thiamine-pyrophosphate (TPP), the active form of vitamin B1.</text>
</comment>
<feature type="binding site" evidence="2">
    <location>
        <position position="81"/>
    </location>
    <ligand>
        <name>Mg(2+)</name>
        <dbReference type="ChEBI" id="CHEBI:18420"/>
        <label>3</label>
    </ligand>
</feature>
<dbReference type="HAMAP" id="MF_02128">
    <property type="entry name" value="TMP_kinase"/>
    <property type="match status" value="1"/>
</dbReference>
<dbReference type="CDD" id="cd02194">
    <property type="entry name" value="ThiL"/>
    <property type="match status" value="1"/>
</dbReference>
<dbReference type="Proteomes" id="UP001056291">
    <property type="component" value="Chromosome"/>
</dbReference>
<feature type="binding site" evidence="2">
    <location>
        <position position="328"/>
    </location>
    <ligand>
        <name>substrate</name>
    </ligand>
</feature>
<dbReference type="NCBIfam" id="TIGR01379">
    <property type="entry name" value="thiL"/>
    <property type="match status" value="1"/>
</dbReference>
<dbReference type="Pfam" id="PF00586">
    <property type="entry name" value="AIRS"/>
    <property type="match status" value="1"/>
</dbReference>
<keyword evidence="6" id="KW-1185">Reference proteome</keyword>
<keyword evidence="2" id="KW-0460">Magnesium</keyword>
<comment type="caution">
    <text evidence="2">Lacks conserved residue(s) required for the propagation of feature annotation.</text>
</comment>
<dbReference type="InterPro" id="IPR010918">
    <property type="entry name" value="PurM-like_C_dom"/>
</dbReference>
<dbReference type="PANTHER" id="PTHR30270:SF0">
    <property type="entry name" value="THIAMINE-MONOPHOSPHATE KINASE"/>
    <property type="match status" value="1"/>
</dbReference>
<comment type="similarity">
    <text evidence="2">Belongs to the thiamine-monophosphate kinase family.</text>
</comment>
<comment type="catalytic activity">
    <reaction evidence="2">
        <text>thiamine phosphate + ATP = thiamine diphosphate + ADP</text>
        <dbReference type="Rhea" id="RHEA:15913"/>
        <dbReference type="ChEBI" id="CHEBI:30616"/>
        <dbReference type="ChEBI" id="CHEBI:37575"/>
        <dbReference type="ChEBI" id="CHEBI:58937"/>
        <dbReference type="ChEBI" id="CHEBI:456216"/>
        <dbReference type="EC" id="2.7.4.16"/>
    </reaction>
</comment>
<evidence type="ECO:0000256" key="1">
    <source>
        <dbReference type="ARBA" id="ARBA00022977"/>
    </source>
</evidence>
<dbReference type="InterPro" id="IPR006283">
    <property type="entry name" value="ThiL-like"/>
</dbReference>
<comment type="pathway">
    <text evidence="2">Cofactor biosynthesis; thiamine diphosphate biosynthesis; thiamine diphosphate from thiamine phosphate: step 1/1.</text>
</comment>
<feature type="domain" description="PurM-like N-terminal" evidence="3">
    <location>
        <begin position="35"/>
        <end position="146"/>
    </location>
</feature>
<proteinExistence type="inferred from homology"/>
<feature type="binding site" evidence="2">
    <location>
        <position position="36"/>
    </location>
    <ligand>
        <name>Mg(2+)</name>
        <dbReference type="ChEBI" id="CHEBI:18420"/>
        <label>3</label>
    </ligand>
</feature>
<evidence type="ECO:0000259" key="3">
    <source>
        <dbReference type="Pfam" id="PF00586"/>
    </source>
</evidence>
<evidence type="ECO:0000313" key="5">
    <source>
        <dbReference type="EMBL" id="USG60072.1"/>
    </source>
</evidence>
<dbReference type="Pfam" id="PF02769">
    <property type="entry name" value="AIRS_C"/>
    <property type="match status" value="1"/>
</dbReference>
<keyword evidence="2" id="KW-0547">Nucleotide-binding</keyword>
<keyword evidence="2 5" id="KW-0808">Transferase</keyword>
<feature type="binding site" evidence="2">
    <location>
        <position position="223"/>
    </location>
    <ligand>
        <name>ATP</name>
        <dbReference type="ChEBI" id="CHEBI:30616"/>
    </ligand>
</feature>
<keyword evidence="1 2" id="KW-0784">Thiamine biosynthesis</keyword>
<dbReference type="InterPro" id="IPR036676">
    <property type="entry name" value="PurM-like_C_sf"/>
</dbReference>
<feature type="binding site" evidence="2">
    <location>
        <position position="224"/>
    </location>
    <ligand>
        <name>Mg(2+)</name>
        <dbReference type="ChEBI" id="CHEBI:18420"/>
        <label>5</label>
    </ligand>
</feature>
<comment type="miscellaneous">
    <text evidence="2">Reaction mechanism of ThiL seems to utilize a direct, inline transfer of the gamma-phosphate of ATP to TMP rather than a phosphorylated enzyme intermediate.</text>
</comment>
<organism evidence="5 6">
    <name type="scientific">Sneathiella marina</name>
    <dbReference type="NCBI Taxonomy" id="2950108"/>
    <lineage>
        <taxon>Bacteria</taxon>
        <taxon>Pseudomonadati</taxon>
        <taxon>Pseudomonadota</taxon>
        <taxon>Alphaproteobacteria</taxon>
        <taxon>Sneathiellales</taxon>
        <taxon>Sneathiellaceae</taxon>
        <taxon>Sneathiella</taxon>
    </lineage>
</organism>
<reference evidence="5" key="1">
    <citation type="submission" date="2022-06" db="EMBL/GenBank/DDBJ databases">
        <title>Sneathiella actinostolidae sp. nov., isolated from a sea anemonein the Western Pacific Ocean.</title>
        <authorList>
            <person name="Wei M.J."/>
        </authorList>
    </citation>
    <scope>NUCLEOTIDE SEQUENCE</scope>
    <source>
        <strain evidence="5">PHK-P5</strain>
    </source>
</reference>
<feature type="binding site" evidence="2">
    <location>
        <position position="36"/>
    </location>
    <ligand>
        <name>Mg(2+)</name>
        <dbReference type="ChEBI" id="CHEBI:18420"/>
        <label>4</label>
    </ligand>
</feature>
<keyword evidence="2" id="KW-0479">Metal-binding</keyword>
<dbReference type="SUPFAM" id="SSF56042">
    <property type="entry name" value="PurM C-terminal domain-like"/>
    <property type="match status" value="1"/>
</dbReference>
<evidence type="ECO:0000256" key="2">
    <source>
        <dbReference type="HAMAP-Rule" id="MF_02128"/>
    </source>
</evidence>
<dbReference type="GO" id="GO:0009030">
    <property type="term" value="F:thiamine-phosphate kinase activity"/>
    <property type="evidence" value="ECO:0007669"/>
    <property type="project" value="UniProtKB-EC"/>
</dbReference>
<dbReference type="EMBL" id="CP098747">
    <property type="protein sequence ID" value="USG60072.1"/>
    <property type="molecule type" value="Genomic_DNA"/>
</dbReference>
<evidence type="ECO:0000259" key="4">
    <source>
        <dbReference type="Pfam" id="PF02769"/>
    </source>
</evidence>
<dbReference type="EC" id="2.7.4.16" evidence="2"/>
<feature type="binding site" evidence="2">
    <location>
        <position position="129"/>
    </location>
    <ligand>
        <name>Mg(2+)</name>
        <dbReference type="ChEBI" id="CHEBI:18420"/>
        <label>1</label>
    </ligand>
</feature>
<dbReference type="RefSeq" id="WP_251932879.1">
    <property type="nucleotide sequence ID" value="NZ_CP098747.1"/>
</dbReference>
<dbReference type="PANTHER" id="PTHR30270">
    <property type="entry name" value="THIAMINE-MONOPHOSPHATE KINASE"/>
    <property type="match status" value="1"/>
</dbReference>
<feature type="binding site" evidence="2">
    <location>
        <position position="53"/>
    </location>
    <ligand>
        <name>Mg(2+)</name>
        <dbReference type="ChEBI" id="CHEBI:18420"/>
        <label>1</label>
    </ligand>
</feature>
<dbReference type="Gene3D" id="3.30.1330.10">
    <property type="entry name" value="PurM-like, N-terminal domain"/>
    <property type="match status" value="1"/>
</dbReference>
<dbReference type="InterPro" id="IPR036921">
    <property type="entry name" value="PurM-like_N_sf"/>
</dbReference>
<protein>
    <recommendedName>
        <fullName evidence="2">Thiamine-monophosphate kinase</fullName>
        <shortName evidence="2">TMP kinase</shortName>
        <shortName evidence="2">Thiamine-phosphate kinase</shortName>
        <ecNumber evidence="2">2.7.4.16</ecNumber>
    </recommendedName>
</protein>
<feature type="binding site" evidence="2">
    <location>
        <position position="155"/>
    </location>
    <ligand>
        <name>ATP</name>
        <dbReference type="ChEBI" id="CHEBI:30616"/>
    </ligand>
</feature>
<keyword evidence="2 5" id="KW-0418">Kinase</keyword>
<feature type="binding site" evidence="2">
    <location>
        <position position="51"/>
    </location>
    <ligand>
        <name>Mg(2+)</name>
        <dbReference type="ChEBI" id="CHEBI:18420"/>
        <label>4</label>
    </ligand>
</feature>
<keyword evidence="2" id="KW-0067">ATP-binding</keyword>
<name>A0ABY4VYR4_9PROT</name>
<feature type="binding site" evidence="2">
    <location>
        <begin position="128"/>
        <end position="129"/>
    </location>
    <ligand>
        <name>ATP</name>
        <dbReference type="ChEBI" id="CHEBI:30616"/>
    </ligand>
</feature>
<sequence length="331" mass="35438">MTQPPTEDRPGEFDIIREIFAPLSESQPGAFNLTDDAAILKAPPGTELVMTKDAMVSGVHFLASDDPGHIARKLLRVNLSDLAAMGATPMGYLLAAFWEQGTSIDWIRGFAEGLKQDQQAFSIGLLGGDTVTTSGPQSFSLTAIGNIPDQKVLRRKGARPGDLLVVSGNIGDGALGLKALRGELEFLDPEDLSFLADRYHLPQPRLTLGRALHDIASSCLDISDGLMADTGHICETSSLAAVLEVENVPLSMAAKNVLAHDKAYLTSILTGGDDYELAFTLPARFESRLPDLSTQAQTKLTPIGRMEEGTGVRAINNGVEMAVSTPGWRHF</sequence>
<feature type="binding site" evidence="2">
    <location>
        <position position="221"/>
    </location>
    <ligand>
        <name>Mg(2+)</name>
        <dbReference type="ChEBI" id="CHEBI:18420"/>
        <label>3</label>
    </ligand>
</feature>
<evidence type="ECO:0000313" key="6">
    <source>
        <dbReference type="Proteomes" id="UP001056291"/>
    </source>
</evidence>
<feature type="binding site" evidence="2">
    <location>
        <position position="273"/>
    </location>
    <ligand>
        <name>substrate</name>
    </ligand>
</feature>
<accession>A0ABY4VYR4</accession>
<feature type="binding site" evidence="2">
    <location>
        <position position="53"/>
    </location>
    <ligand>
        <name>Mg(2+)</name>
        <dbReference type="ChEBI" id="CHEBI:18420"/>
        <label>2</label>
    </ligand>
</feature>
<dbReference type="SUPFAM" id="SSF55326">
    <property type="entry name" value="PurM N-terminal domain-like"/>
    <property type="match status" value="1"/>
</dbReference>
<gene>
    <name evidence="2 5" type="primary">thiL</name>
    <name evidence="5" type="ORF">NBZ79_12895</name>
</gene>
<dbReference type="PIRSF" id="PIRSF005303">
    <property type="entry name" value="Thiam_monoph_kin"/>
    <property type="match status" value="1"/>
</dbReference>